<sequence>MKQRSATSSNNNSFASSSNNNSNVVNININNNSNYAQQQQLKLESTTVTTATTSTQQQQLTKSTQIVTEWEDGIIFDVDDPDFCPGPTTATAVVIDKLTVATATNSCAAALRNLNFIAVPTTATTMSSASVRAPQIADICSPLAHHSLGLSASLPDLVGSPLEINMDNVLTIEELRQHIGSCFTCGVSWTDDHVSLDCSECGGYSLERPCPLCDGQCGVQWKRDFAMSHACRKARWVGVCLSFPEAMAAAVQQLPVAGNGPATSCAAAAAHQLRLAQELCSRLEQLSTTSATATNKITRL</sequence>
<dbReference type="OrthoDB" id="10062522at2759"/>
<accession>A0A6P8WS78</accession>
<dbReference type="RefSeq" id="XP_034101100.2">
    <property type="nucleotide sequence ID" value="XM_034245209.2"/>
</dbReference>
<protein>
    <submittedName>
        <fullName evidence="3">Protein pinocchio isoform X1</fullName>
    </submittedName>
</protein>
<evidence type="ECO:0000313" key="2">
    <source>
        <dbReference type="Proteomes" id="UP000515160"/>
    </source>
</evidence>
<dbReference type="AlphaFoldDB" id="A0A6P8WS78"/>
<proteinExistence type="predicted"/>
<name>A0A6P8WS78_DROAB</name>
<dbReference type="Proteomes" id="UP000515160">
    <property type="component" value="Chromosome 2L"/>
</dbReference>
<organism evidence="2 3">
    <name type="scientific">Drosophila albomicans</name>
    <name type="common">Fruit fly</name>
    <dbReference type="NCBI Taxonomy" id="7291"/>
    <lineage>
        <taxon>Eukaryota</taxon>
        <taxon>Metazoa</taxon>
        <taxon>Ecdysozoa</taxon>
        <taxon>Arthropoda</taxon>
        <taxon>Hexapoda</taxon>
        <taxon>Insecta</taxon>
        <taxon>Pterygota</taxon>
        <taxon>Neoptera</taxon>
        <taxon>Endopterygota</taxon>
        <taxon>Diptera</taxon>
        <taxon>Brachycera</taxon>
        <taxon>Muscomorpha</taxon>
        <taxon>Ephydroidea</taxon>
        <taxon>Drosophilidae</taxon>
        <taxon>Drosophila</taxon>
    </lineage>
</organism>
<reference evidence="3" key="1">
    <citation type="submission" date="2025-08" db="UniProtKB">
        <authorList>
            <consortium name="RefSeq"/>
        </authorList>
    </citation>
    <scope>IDENTIFICATION</scope>
    <source>
        <strain evidence="3">15112-1751.03</strain>
        <tissue evidence="3">Whole Adult</tissue>
    </source>
</reference>
<gene>
    <name evidence="3" type="primary">LOC117565872</name>
</gene>
<dbReference type="GeneID" id="117565872"/>
<evidence type="ECO:0000313" key="3">
    <source>
        <dbReference type="RefSeq" id="XP_034101100.2"/>
    </source>
</evidence>
<dbReference type="CTD" id="33288"/>
<keyword evidence="2" id="KW-1185">Reference proteome</keyword>
<evidence type="ECO:0000256" key="1">
    <source>
        <dbReference type="SAM" id="MobiDB-lite"/>
    </source>
</evidence>
<feature type="region of interest" description="Disordered" evidence="1">
    <location>
        <begin position="1"/>
        <end position="28"/>
    </location>
</feature>